<sequence>MKKRFTFLILLVVSIIMSTMVIYADTSTDYDESVYAKHKPILKIDESSFPNEMVRRAVLKRYDMNRDGYLSQYEMEDPTSFSVDAADIQETDGYKYGRQVYQDEKYRVIDFKGIEVFKNVSHIHFACALVNGERGYVKNFKYLSTLKIDSIGITFSDRNYNLNQLKGLKYISFVACENFNLKFDKKSKVESIRLLDSKGKVDVSNLKTLKTFSSYETIFKKIKFGKNAKLKKLSIDGSAYCINKKIRKLDISKMKNLRYLYLQSCTKLKEIKMSKKNNKKLKKIEIYGCGKFKKSSLDKTQISKKTKVRVLTW</sequence>
<comment type="caution">
    <text evidence="2">The sequence shown here is derived from an EMBL/GenBank/DDBJ whole genome shotgun (WGS) entry which is preliminary data.</text>
</comment>
<dbReference type="EMBL" id="QRHR01000004">
    <property type="protein sequence ID" value="RHF89208.1"/>
    <property type="molecule type" value="Genomic_DNA"/>
</dbReference>
<gene>
    <name evidence="2" type="ORF">DW652_05355</name>
</gene>
<dbReference type="Gene3D" id="3.80.10.10">
    <property type="entry name" value="Ribonuclease Inhibitor"/>
    <property type="match status" value="1"/>
</dbReference>
<name>A0A414R896_9FIRM</name>
<dbReference type="Proteomes" id="UP000286186">
    <property type="component" value="Unassembled WGS sequence"/>
</dbReference>
<organism evidence="2 3">
    <name type="scientific">Eubacterium ventriosum</name>
    <dbReference type="NCBI Taxonomy" id="39496"/>
    <lineage>
        <taxon>Bacteria</taxon>
        <taxon>Bacillati</taxon>
        <taxon>Bacillota</taxon>
        <taxon>Clostridia</taxon>
        <taxon>Eubacteriales</taxon>
        <taxon>Eubacteriaceae</taxon>
        <taxon>Eubacterium</taxon>
    </lineage>
</organism>
<dbReference type="SUPFAM" id="SSF52047">
    <property type="entry name" value="RNI-like"/>
    <property type="match status" value="1"/>
</dbReference>
<dbReference type="PROSITE" id="PS00018">
    <property type="entry name" value="EF_HAND_1"/>
    <property type="match status" value="1"/>
</dbReference>
<accession>A0A414R896</accession>
<dbReference type="RefSeq" id="WP_118231596.1">
    <property type="nucleotide sequence ID" value="NZ_CATWJF010000011.1"/>
</dbReference>
<dbReference type="InterPro" id="IPR018247">
    <property type="entry name" value="EF_Hand_1_Ca_BS"/>
</dbReference>
<evidence type="ECO:0000313" key="2">
    <source>
        <dbReference type="EMBL" id="RHF89208.1"/>
    </source>
</evidence>
<evidence type="ECO:0000313" key="3">
    <source>
        <dbReference type="Proteomes" id="UP000286186"/>
    </source>
</evidence>
<keyword evidence="1" id="KW-0732">Signal</keyword>
<reference evidence="2 3" key="1">
    <citation type="submission" date="2018-08" db="EMBL/GenBank/DDBJ databases">
        <title>A genome reference for cultivated species of the human gut microbiota.</title>
        <authorList>
            <person name="Zou Y."/>
            <person name="Xue W."/>
            <person name="Luo G."/>
        </authorList>
    </citation>
    <scope>NUCLEOTIDE SEQUENCE [LARGE SCALE GENOMIC DNA]</scope>
    <source>
        <strain evidence="2 3">AM23-22</strain>
    </source>
</reference>
<feature type="chain" id="PRO_5019417124" description="Leucine-rich repeat domain-containing protein" evidence="1">
    <location>
        <begin position="25"/>
        <end position="313"/>
    </location>
</feature>
<dbReference type="AlphaFoldDB" id="A0A414R896"/>
<evidence type="ECO:0008006" key="4">
    <source>
        <dbReference type="Google" id="ProtNLM"/>
    </source>
</evidence>
<protein>
    <recommendedName>
        <fullName evidence="4">Leucine-rich repeat domain-containing protein</fullName>
    </recommendedName>
</protein>
<evidence type="ECO:0000256" key="1">
    <source>
        <dbReference type="SAM" id="SignalP"/>
    </source>
</evidence>
<dbReference type="InterPro" id="IPR032675">
    <property type="entry name" value="LRR_dom_sf"/>
</dbReference>
<proteinExistence type="predicted"/>
<feature type="signal peptide" evidence="1">
    <location>
        <begin position="1"/>
        <end position="24"/>
    </location>
</feature>